<comment type="caution">
    <text evidence="3">The sequence shown here is derived from an EMBL/GenBank/DDBJ whole genome shotgun (WGS) entry which is preliminary data.</text>
</comment>
<organism evidence="3 4">
    <name type="scientific">Drechmeria coniospora</name>
    <name type="common">Nematophagous fungus</name>
    <name type="synonym">Meria coniospora</name>
    <dbReference type="NCBI Taxonomy" id="98403"/>
    <lineage>
        <taxon>Eukaryota</taxon>
        <taxon>Fungi</taxon>
        <taxon>Dikarya</taxon>
        <taxon>Ascomycota</taxon>
        <taxon>Pezizomycotina</taxon>
        <taxon>Sordariomycetes</taxon>
        <taxon>Hypocreomycetidae</taxon>
        <taxon>Hypocreales</taxon>
        <taxon>Ophiocordycipitaceae</taxon>
        <taxon>Drechmeria</taxon>
    </lineage>
</organism>
<sequence length="538" mass="60116">MAPGTGNQAVMWRFLLILLAFAQLLSAGGNADNYLQMTQHTTPQGEDSMVYSTHIVFPKGVEISDRELQLMAYDARVAMTNHRADVIRDERERKGQPALKEKELDLEARNSIPGATIALKVRNVVVDAQGQTVCDESGKAVGEYEVFIATSRKGADDPLKGSPVMARLAAVEDEWRTTPLSKNILNNYDLGPDSEADIVKTRTYDGKVMEYMNALFVATNLDSGDEAAVNTIKKALMTAPTEEQTSVDDKTKEALKQLLPSRDYDGVVEDEERLKTTVRRLSLDNDAKDALISIGKKLEDDSAKEALRQGFMHRIEQKVKHFLRDERDMVTRITDKDQQDKMVFLRSWTTVSVHRHRRGGLCGEFTVMEQYYRSKANRVQLQDTEHSMLAVNARDSKIMPPCGGKRDWGCNVGVAGLKALSDTSSFARPPPTNKGEKTQAVKAAIPEAEQKVLRETLLKHVKGAKINQIPLRGNSERTPMKPKPATWASSLKNTMRQAKMSLLETILNLHKAPKKVKAAEEEEEAESEQPDGRLIWEE</sequence>
<dbReference type="RefSeq" id="XP_040653363.1">
    <property type="nucleotide sequence ID" value="XM_040803259.1"/>
</dbReference>
<dbReference type="AlphaFoldDB" id="A0A151GA97"/>
<feature type="signal peptide" evidence="2">
    <location>
        <begin position="1"/>
        <end position="27"/>
    </location>
</feature>
<proteinExistence type="predicted"/>
<evidence type="ECO:0000313" key="4">
    <source>
        <dbReference type="Proteomes" id="UP000076580"/>
    </source>
</evidence>
<keyword evidence="4" id="KW-1185">Reference proteome</keyword>
<evidence type="ECO:0000313" key="3">
    <source>
        <dbReference type="EMBL" id="KYK54011.1"/>
    </source>
</evidence>
<protein>
    <submittedName>
        <fullName evidence="3">Uncharacterized protein</fullName>
    </submittedName>
</protein>
<feature type="compositionally biased region" description="Acidic residues" evidence="1">
    <location>
        <begin position="520"/>
        <end position="529"/>
    </location>
</feature>
<evidence type="ECO:0000256" key="2">
    <source>
        <dbReference type="SAM" id="SignalP"/>
    </source>
</evidence>
<evidence type="ECO:0000256" key="1">
    <source>
        <dbReference type="SAM" id="MobiDB-lite"/>
    </source>
</evidence>
<dbReference type="Proteomes" id="UP000076580">
    <property type="component" value="Chromosome 03"/>
</dbReference>
<dbReference type="GeneID" id="63718604"/>
<reference evidence="3 4" key="1">
    <citation type="journal article" date="2016" name="Sci. Rep.">
        <title>Insights into Adaptations to a Near-Obligate Nematode Endoparasitic Lifestyle from the Finished Genome of Drechmeria coniospora.</title>
        <authorList>
            <person name="Zhang L."/>
            <person name="Zhou Z."/>
            <person name="Guo Q."/>
            <person name="Fokkens L."/>
            <person name="Miskei M."/>
            <person name="Pocsi I."/>
            <person name="Zhang W."/>
            <person name="Chen M."/>
            <person name="Wang L."/>
            <person name="Sun Y."/>
            <person name="Donzelli B.G."/>
            <person name="Gibson D.M."/>
            <person name="Nelson D.R."/>
            <person name="Luo J.G."/>
            <person name="Rep M."/>
            <person name="Liu H."/>
            <person name="Yang S."/>
            <person name="Wang J."/>
            <person name="Krasnoff S.B."/>
            <person name="Xu Y."/>
            <person name="Molnar I."/>
            <person name="Lin M."/>
        </authorList>
    </citation>
    <scope>NUCLEOTIDE SEQUENCE [LARGE SCALE GENOMIC DNA]</scope>
    <source>
        <strain evidence="3 4">ARSEF 6962</strain>
    </source>
</reference>
<accession>A0A151GA97</accession>
<feature type="region of interest" description="Disordered" evidence="1">
    <location>
        <begin position="513"/>
        <end position="538"/>
    </location>
</feature>
<name>A0A151GA97_DRECN</name>
<gene>
    <name evidence="3" type="ORF">DCS_05961</name>
</gene>
<dbReference type="EMBL" id="LAYC01000003">
    <property type="protein sequence ID" value="KYK54011.1"/>
    <property type="molecule type" value="Genomic_DNA"/>
</dbReference>
<feature type="chain" id="PRO_5007580395" evidence="2">
    <location>
        <begin position="28"/>
        <end position="538"/>
    </location>
</feature>
<dbReference type="InParanoid" id="A0A151GA97"/>
<keyword evidence="2" id="KW-0732">Signal</keyword>